<dbReference type="KEGG" id="pex:IZT61_21845"/>
<keyword evidence="3" id="KW-1185">Reference proteome</keyword>
<sequence length="250" mass="28533">MKKLLILVMACYGLNARSQVNDSENFLYLYSDSAIYAKKIRLRPDFTGSWSLRADSRRVPIKQVKFFSNEDGFFANTRNNDLFSRVSFAERIMEGKINLYQEVTYDPVPFDLDNYHFRHRREQSVNARMFYNKGFSDLKKISYYNLSNDMADNQESLDLLKGYRKSMRVGTAMYVGAGAAFLASAITLLSNSGFKKQNTPTFGHLPDYKSKNYTVSFILAAMSGGLGIGGFLKQRSGLKKVESAFDVYNR</sequence>
<feature type="transmembrane region" description="Helical" evidence="1">
    <location>
        <begin position="171"/>
        <end position="191"/>
    </location>
</feature>
<gene>
    <name evidence="2" type="ORF">IZT61_21845</name>
</gene>
<dbReference type="RefSeq" id="WP_196099112.1">
    <property type="nucleotide sequence ID" value="NZ_CP064939.1"/>
</dbReference>
<keyword evidence="1" id="KW-0472">Membrane</keyword>
<evidence type="ECO:0000256" key="1">
    <source>
        <dbReference type="SAM" id="Phobius"/>
    </source>
</evidence>
<name>A0A7S9KZD8_9SPHI</name>
<accession>A0A7S9KZD8</accession>
<proteinExistence type="predicted"/>
<evidence type="ECO:0000313" key="2">
    <source>
        <dbReference type="EMBL" id="QPH39646.1"/>
    </source>
</evidence>
<reference evidence="2 3" key="1">
    <citation type="submission" date="2020-11" db="EMBL/GenBank/DDBJ databases">
        <title>Pedobacter endophytica, an endophytic bacteria isolated form Carex pumila.</title>
        <authorList>
            <person name="Peng Y."/>
            <person name="Jiang L."/>
            <person name="Lee J."/>
        </authorList>
    </citation>
    <scope>NUCLEOTIDE SEQUENCE [LARGE SCALE GENOMIC DNA]</scope>
    <source>
        <strain evidence="2 3">JBR3-12</strain>
    </source>
</reference>
<feature type="transmembrane region" description="Helical" evidence="1">
    <location>
        <begin position="212"/>
        <end position="232"/>
    </location>
</feature>
<keyword evidence="1" id="KW-1133">Transmembrane helix</keyword>
<evidence type="ECO:0000313" key="3">
    <source>
        <dbReference type="Proteomes" id="UP000594759"/>
    </source>
</evidence>
<keyword evidence="1" id="KW-0812">Transmembrane</keyword>
<protein>
    <submittedName>
        <fullName evidence="2">Uncharacterized protein</fullName>
    </submittedName>
</protein>
<dbReference type="Proteomes" id="UP000594759">
    <property type="component" value="Chromosome"/>
</dbReference>
<organism evidence="2 3">
    <name type="scientific">Pedobacter endophyticus</name>
    <dbReference type="NCBI Taxonomy" id="2789740"/>
    <lineage>
        <taxon>Bacteria</taxon>
        <taxon>Pseudomonadati</taxon>
        <taxon>Bacteroidota</taxon>
        <taxon>Sphingobacteriia</taxon>
        <taxon>Sphingobacteriales</taxon>
        <taxon>Sphingobacteriaceae</taxon>
        <taxon>Pedobacter</taxon>
    </lineage>
</organism>
<dbReference type="AlphaFoldDB" id="A0A7S9KZD8"/>
<dbReference type="EMBL" id="CP064939">
    <property type="protein sequence ID" value="QPH39646.1"/>
    <property type="molecule type" value="Genomic_DNA"/>
</dbReference>